<dbReference type="Proteomes" id="UP001732700">
    <property type="component" value="Chromosome 7A"/>
</dbReference>
<name>A0ACD5ZW62_AVESA</name>
<keyword evidence="2" id="KW-1185">Reference proteome</keyword>
<proteinExistence type="predicted"/>
<protein>
    <submittedName>
        <fullName evidence="1">Uncharacterized protein</fullName>
    </submittedName>
</protein>
<evidence type="ECO:0000313" key="1">
    <source>
        <dbReference type="EnsemblPlants" id="AVESA.00010b.r2.7AG1242930.1.CDS.1"/>
    </source>
</evidence>
<reference evidence="1" key="1">
    <citation type="submission" date="2021-05" db="EMBL/GenBank/DDBJ databases">
        <authorList>
            <person name="Scholz U."/>
            <person name="Mascher M."/>
            <person name="Fiebig A."/>
        </authorList>
    </citation>
    <scope>NUCLEOTIDE SEQUENCE [LARGE SCALE GENOMIC DNA]</scope>
</reference>
<organism evidence="1 2">
    <name type="scientific">Avena sativa</name>
    <name type="common">Oat</name>
    <dbReference type="NCBI Taxonomy" id="4498"/>
    <lineage>
        <taxon>Eukaryota</taxon>
        <taxon>Viridiplantae</taxon>
        <taxon>Streptophyta</taxon>
        <taxon>Embryophyta</taxon>
        <taxon>Tracheophyta</taxon>
        <taxon>Spermatophyta</taxon>
        <taxon>Magnoliopsida</taxon>
        <taxon>Liliopsida</taxon>
        <taxon>Poales</taxon>
        <taxon>Poaceae</taxon>
        <taxon>BOP clade</taxon>
        <taxon>Pooideae</taxon>
        <taxon>Poodae</taxon>
        <taxon>Poeae</taxon>
        <taxon>Poeae Chloroplast Group 1 (Aveneae type)</taxon>
        <taxon>Aveninae</taxon>
        <taxon>Avena</taxon>
    </lineage>
</organism>
<evidence type="ECO:0000313" key="2">
    <source>
        <dbReference type="Proteomes" id="UP001732700"/>
    </source>
</evidence>
<sequence>MCSIISGDQLFHHFDPIEIRASYIMQVRQVQVETCVHRNYVCFFFGRSVENMGSCSSKGDTAARPRSATVHPYPWSAVPAPGQRVAVRMRASEFHALRAAAAGNISGGDADVGRAILDGCVVGRWTWSPASSS</sequence>
<dbReference type="EnsemblPlants" id="AVESA.00010b.r2.7AG1242930.1">
    <property type="protein sequence ID" value="AVESA.00010b.r2.7AG1242930.1.CDS.1"/>
    <property type="gene ID" value="AVESA.00010b.r2.7AG1242930"/>
</dbReference>
<reference evidence="1" key="2">
    <citation type="submission" date="2025-09" db="UniProtKB">
        <authorList>
            <consortium name="EnsemblPlants"/>
        </authorList>
    </citation>
    <scope>IDENTIFICATION</scope>
</reference>
<accession>A0ACD5ZW62</accession>